<evidence type="ECO:0000256" key="1">
    <source>
        <dbReference type="ARBA" id="ARBA00004651"/>
    </source>
</evidence>
<keyword evidence="2" id="KW-0813">Transport</keyword>
<accession>A0A4U3A5Z2</accession>
<feature type="transmembrane region" description="Helical" evidence="9">
    <location>
        <begin position="76"/>
        <end position="93"/>
    </location>
</feature>
<dbReference type="Pfam" id="PF02355">
    <property type="entry name" value="SecD_SecF_C"/>
    <property type="match status" value="1"/>
</dbReference>
<evidence type="ECO:0000256" key="5">
    <source>
        <dbReference type="ARBA" id="ARBA00022927"/>
    </source>
</evidence>
<evidence type="ECO:0000313" key="12">
    <source>
        <dbReference type="Proteomes" id="UP000305222"/>
    </source>
</evidence>
<evidence type="ECO:0000256" key="4">
    <source>
        <dbReference type="ARBA" id="ARBA00022692"/>
    </source>
</evidence>
<dbReference type="PANTHER" id="PTHR30081:SF8">
    <property type="entry name" value="PROTEIN TRANSLOCASE SUBUNIT SECF"/>
    <property type="match status" value="1"/>
</dbReference>
<dbReference type="Gene3D" id="1.20.1640.10">
    <property type="entry name" value="Multidrug efflux transporter AcrB transmembrane domain"/>
    <property type="match status" value="1"/>
</dbReference>
<evidence type="ECO:0000256" key="7">
    <source>
        <dbReference type="ARBA" id="ARBA00023010"/>
    </source>
</evidence>
<evidence type="ECO:0000256" key="6">
    <source>
        <dbReference type="ARBA" id="ARBA00022989"/>
    </source>
</evidence>
<evidence type="ECO:0000256" key="9">
    <source>
        <dbReference type="SAM" id="Phobius"/>
    </source>
</evidence>
<dbReference type="InterPro" id="IPR048634">
    <property type="entry name" value="SecD_SecF_C"/>
</dbReference>
<feature type="domain" description="Protein export membrane protein SecD/SecF C-terminal" evidence="10">
    <location>
        <begin position="57"/>
        <end position="128"/>
    </location>
</feature>
<keyword evidence="4 9" id="KW-0812">Transmembrane</keyword>
<evidence type="ECO:0000256" key="8">
    <source>
        <dbReference type="ARBA" id="ARBA00023136"/>
    </source>
</evidence>
<dbReference type="AlphaFoldDB" id="A0A4U3A5Z2"/>
<keyword evidence="7" id="KW-0811">Translocation</keyword>
<evidence type="ECO:0000313" key="11">
    <source>
        <dbReference type="EMBL" id="TKI82251.1"/>
    </source>
</evidence>
<comment type="caution">
    <text evidence="11">The sequence shown here is derived from an EMBL/GenBank/DDBJ whole genome shotgun (WGS) entry which is preliminary data.</text>
</comment>
<feature type="transmembrane region" description="Helical" evidence="9">
    <location>
        <begin position="99"/>
        <end position="121"/>
    </location>
</feature>
<dbReference type="GO" id="GO:0005886">
    <property type="term" value="C:plasma membrane"/>
    <property type="evidence" value="ECO:0007669"/>
    <property type="project" value="UniProtKB-SubCell"/>
</dbReference>
<sequence length="128" mass="14193">TVSDVHKDFKELNIDVKEENIVPTGDDNKGFAVRTLGVLSKDEIAKTKTFFHDKYGTDPNVSTVSPTIGKEIARNAFIAVLIASAVIILYVSIRFRFTYALSAVLALLHDAFVMIVIFSIFQLEVDLT</sequence>
<feature type="non-terminal residue" evidence="11">
    <location>
        <position position="128"/>
    </location>
</feature>
<reference evidence="11 12" key="1">
    <citation type="journal article" date="2019" name="Environ. Microbiol.">
        <title>An active ?-lactamase is a part of an orchestrated cell wall stress resistance network of Bacillus subtilis and related rhizosphere species.</title>
        <authorList>
            <person name="Bucher T."/>
            <person name="Keren-Paz A."/>
            <person name="Hausser J."/>
            <person name="Olender T."/>
            <person name="Cytryn E."/>
            <person name="Kolodkin-Gal I."/>
        </authorList>
    </citation>
    <scope>NUCLEOTIDE SEQUENCE [LARGE SCALE GENOMIC DNA]</scope>
    <source>
        <strain evidence="11 12">I5</strain>
    </source>
</reference>
<keyword evidence="3" id="KW-1003">Cell membrane</keyword>
<name>A0A4U3A5Z2_9BACI</name>
<dbReference type="EMBL" id="SZON01003049">
    <property type="protein sequence ID" value="TKI82251.1"/>
    <property type="molecule type" value="Genomic_DNA"/>
</dbReference>
<protein>
    <submittedName>
        <fullName evidence="11">Protein translocase subunit SecDF</fullName>
    </submittedName>
</protein>
<evidence type="ECO:0000256" key="2">
    <source>
        <dbReference type="ARBA" id="ARBA00022448"/>
    </source>
</evidence>
<organism evidence="11 12">
    <name type="scientific">Bacillus wiedmannii</name>
    <dbReference type="NCBI Taxonomy" id="1890302"/>
    <lineage>
        <taxon>Bacteria</taxon>
        <taxon>Bacillati</taxon>
        <taxon>Bacillota</taxon>
        <taxon>Bacilli</taxon>
        <taxon>Bacillales</taxon>
        <taxon>Bacillaceae</taxon>
        <taxon>Bacillus</taxon>
        <taxon>Bacillus cereus group</taxon>
    </lineage>
</organism>
<keyword evidence="5" id="KW-0653">Protein transport</keyword>
<dbReference type="InterPro" id="IPR022813">
    <property type="entry name" value="SecD/SecF_arch_bac"/>
</dbReference>
<evidence type="ECO:0000256" key="3">
    <source>
        <dbReference type="ARBA" id="ARBA00022475"/>
    </source>
</evidence>
<keyword evidence="8 9" id="KW-0472">Membrane</keyword>
<dbReference type="Proteomes" id="UP000305222">
    <property type="component" value="Unassembled WGS sequence"/>
</dbReference>
<feature type="non-terminal residue" evidence="11">
    <location>
        <position position="1"/>
    </location>
</feature>
<dbReference type="GO" id="GO:0015031">
    <property type="term" value="P:protein transport"/>
    <property type="evidence" value="ECO:0007669"/>
    <property type="project" value="UniProtKB-KW"/>
</dbReference>
<evidence type="ECO:0000259" key="10">
    <source>
        <dbReference type="Pfam" id="PF02355"/>
    </source>
</evidence>
<comment type="subcellular location">
    <subcellularLocation>
        <location evidence="1">Cell membrane</location>
        <topology evidence="1">Multi-pass membrane protein</topology>
    </subcellularLocation>
</comment>
<dbReference type="PANTHER" id="PTHR30081">
    <property type="entry name" value="PROTEIN-EXPORT MEMBRANE PROTEIN SEC"/>
    <property type="match status" value="1"/>
</dbReference>
<keyword evidence="6 9" id="KW-1133">Transmembrane helix</keyword>
<dbReference type="SUPFAM" id="SSF82866">
    <property type="entry name" value="Multidrug efflux transporter AcrB transmembrane domain"/>
    <property type="match status" value="1"/>
</dbReference>
<proteinExistence type="predicted"/>
<gene>
    <name evidence="11" type="ORF">FC699_33160</name>
</gene>